<protein>
    <submittedName>
        <fullName evidence="2">Uncharacterized protein</fullName>
    </submittedName>
</protein>
<dbReference type="AlphaFoldDB" id="A0A5J5F8C9"/>
<organism evidence="2 3">
    <name type="scientific">Sphaerosporella brunnea</name>
    <dbReference type="NCBI Taxonomy" id="1250544"/>
    <lineage>
        <taxon>Eukaryota</taxon>
        <taxon>Fungi</taxon>
        <taxon>Dikarya</taxon>
        <taxon>Ascomycota</taxon>
        <taxon>Pezizomycotina</taxon>
        <taxon>Pezizomycetes</taxon>
        <taxon>Pezizales</taxon>
        <taxon>Pyronemataceae</taxon>
        <taxon>Sphaerosporella</taxon>
    </lineage>
</organism>
<feature type="region of interest" description="Disordered" evidence="1">
    <location>
        <begin position="23"/>
        <end position="43"/>
    </location>
</feature>
<gene>
    <name evidence="2" type="ORF">FN846DRAFT_886794</name>
</gene>
<evidence type="ECO:0000313" key="3">
    <source>
        <dbReference type="Proteomes" id="UP000326924"/>
    </source>
</evidence>
<sequence>MEEIHVGNFKLIEVLLPEGEGARGEAAEGGVGGSLSAAGSRHESEIRATHICETLEQQQQQQQQLSYSSSDGNPHRLPFHIFRRNPYPTPTYSRNLARAPARQTANGLLKWAPDRTGSGGREWLASPASKKNRVCTWFITAPSLPKLVSFASRWRITVTENHVDFPTALGSTVYGNRVSIRSRQNPPFISKYLDACSHPVHDA</sequence>
<reference evidence="2 3" key="1">
    <citation type="submission" date="2019-09" db="EMBL/GenBank/DDBJ databases">
        <title>Draft genome of the ectomycorrhizal ascomycete Sphaerosporella brunnea.</title>
        <authorList>
            <consortium name="DOE Joint Genome Institute"/>
            <person name="Benucci G.M."/>
            <person name="Marozzi G."/>
            <person name="Antonielli L."/>
            <person name="Sanchez S."/>
            <person name="Marco P."/>
            <person name="Wang X."/>
            <person name="Falini L.B."/>
            <person name="Barry K."/>
            <person name="Haridas S."/>
            <person name="Lipzen A."/>
            <person name="Labutti K."/>
            <person name="Grigoriev I.V."/>
            <person name="Murat C."/>
            <person name="Martin F."/>
            <person name="Albertini E."/>
            <person name="Donnini D."/>
            <person name="Bonito G."/>
        </authorList>
    </citation>
    <scope>NUCLEOTIDE SEQUENCE [LARGE SCALE GENOMIC DNA]</scope>
    <source>
        <strain evidence="2 3">Sb_GMNB300</strain>
    </source>
</reference>
<keyword evidence="3" id="KW-1185">Reference proteome</keyword>
<accession>A0A5J5F8C9</accession>
<name>A0A5J5F8C9_9PEZI</name>
<evidence type="ECO:0000256" key="1">
    <source>
        <dbReference type="SAM" id="MobiDB-lite"/>
    </source>
</evidence>
<dbReference type="Proteomes" id="UP000326924">
    <property type="component" value="Unassembled WGS sequence"/>
</dbReference>
<proteinExistence type="predicted"/>
<dbReference type="EMBL" id="VXIS01000017">
    <property type="protein sequence ID" value="KAA8913109.1"/>
    <property type="molecule type" value="Genomic_DNA"/>
</dbReference>
<dbReference type="InParanoid" id="A0A5J5F8C9"/>
<evidence type="ECO:0000313" key="2">
    <source>
        <dbReference type="EMBL" id="KAA8913109.1"/>
    </source>
</evidence>
<comment type="caution">
    <text evidence="2">The sequence shown here is derived from an EMBL/GenBank/DDBJ whole genome shotgun (WGS) entry which is preliminary data.</text>
</comment>